<accession>A0ABS7HZT0</accession>
<organism evidence="2 3">
    <name type="scientific">Microbacterium ureisolvens</name>
    <dbReference type="NCBI Taxonomy" id="2781186"/>
    <lineage>
        <taxon>Bacteria</taxon>
        <taxon>Bacillati</taxon>
        <taxon>Actinomycetota</taxon>
        <taxon>Actinomycetes</taxon>
        <taxon>Micrococcales</taxon>
        <taxon>Microbacteriaceae</taxon>
        <taxon>Microbacterium</taxon>
    </lineage>
</organism>
<feature type="transmembrane region" description="Helical" evidence="1">
    <location>
        <begin position="12"/>
        <end position="32"/>
    </location>
</feature>
<keyword evidence="1" id="KW-1133">Transmembrane helix</keyword>
<proteinExistence type="predicted"/>
<keyword evidence="3" id="KW-1185">Reference proteome</keyword>
<keyword evidence="1" id="KW-0812">Transmembrane</keyword>
<keyword evidence="1" id="KW-0472">Membrane</keyword>
<feature type="transmembrane region" description="Helical" evidence="1">
    <location>
        <begin position="81"/>
        <end position="104"/>
    </location>
</feature>
<protein>
    <submittedName>
        <fullName evidence="2">Uncharacterized protein</fullName>
    </submittedName>
</protein>
<dbReference type="Proteomes" id="UP000777440">
    <property type="component" value="Unassembled WGS sequence"/>
</dbReference>
<evidence type="ECO:0000313" key="2">
    <source>
        <dbReference type="EMBL" id="MBW9110025.1"/>
    </source>
</evidence>
<sequence length="156" mass="16499">MKSSTMRLYWKVIGYGSITGVVIAVAIMAVYYDTFAIWSTGDRLAVLRWGSILGLISAIFVAIGTVATARKLDTTGGRISFALLSFLAPIIGWALVGIGTGLTATWHFFWGYPLIGFVAGVVSGLISVLATFFMPHTSAGAGAVNAPDDTSDLFKI</sequence>
<evidence type="ECO:0000256" key="1">
    <source>
        <dbReference type="SAM" id="Phobius"/>
    </source>
</evidence>
<dbReference type="RefSeq" id="WP_220339452.1">
    <property type="nucleotide sequence ID" value="NZ_JAEUAX010000004.1"/>
</dbReference>
<feature type="transmembrane region" description="Helical" evidence="1">
    <location>
        <begin position="52"/>
        <end position="69"/>
    </location>
</feature>
<comment type="caution">
    <text evidence="2">The sequence shown here is derived from an EMBL/GenBank/DDBJ whole genome shotgun (WGS) entry which is preliminary data.</text>
</comment>
<feature type="transmembrane region" description="Helical" evidence="1">
    <location>
        <begin position="110"/>
        <end position="133"/>
    </location>
</feature>
<reference evidence="2 3" key="1">
    <citation type="journal article" date="2021" name="MBio">
        <title>Poor Competitiveness of Bradyrhizobium in Pigeon Pea Root Colonization in Indian Soils.</title>
        <authorList>
            <person name="Chalasani D."/>
            <person name="Basu A."/>
            <person name="Pullabhotla S.V.S.R.N."/>
            <person name="Jorrin B."/>
            <person name="Neal A.L."/>
            <person name="Poole P.S."/>
            <person name="Podile A.R."/>
            <person name="Tkacz A."/>
        </authorList>
    </citation>
    <scope>NUCLEOTIDE SEQUENCE [LARGE SCALE GENOMIC DNA]</scope>
    <source>
        <strain evidence="2 3">HU12</strain>
    </source>
</reference>
<evidence type="ECO:0000313" key="3">
    <source>
        <dbReference type="Proteomes" id="UP000777440"/>
    </source>
</evidence>
<dbReference type="EMBL" id="JAEUAX010000004">
    <property type="protein sequence ID" value="MBW9110025.1"/>
    <property type="molecule type" value="Genomic_DNA"/>
</dbReference>
<gene>
    <name evidence="2" type="ORF">JNB61_09610</name>
</gene>
<name>A0ABS7HZT0_9MICO</name>